<accession>A0A7V7VS81</accession>
<name>A0A7V7VS81_9HYPH</name>
<dbReference type="Proteomes" id="UP000460650">
    <property type="component" value="Unassembled WGS sequence"/>
</dbReference>
<evidence type="ECO:0000313" key="2">
    <source>
        <dbReference type="Proteomes" id="UP000460650"/>
    </source>
</evidence>
<reference evidence="1 2" key="1">
    <citation type="submission" date="2019-09" db="EMBL/GenBank/DDBJ databases">
        <title>Taxonomic organization of the family Brucellaceae based on a phylogenomic approach.</title>
        <authorList>
            <person name="Leclercq S."/>
            <person name="Cloeckaert A."/>
            <person name="Zygmunt M.S."/>
        </authorList>
    </citation>
    <scope>NUCLEOTIDE SEQUENCE [LARGE SCALE GENOMIC DNA]</scope>
    <source>
        <strain evidence="1 2">TA93</strain>
    </source>
</reference>
<dbReference type="RefSeq" id="WP_151646737.1">
    <property type="nucleotide sequence ID" value="NZ_WBVY01000004.1"/>
</dbReference>
<evidence type="ECO:0000313" key="1">
    <source>
        <dbReference type="EMBL" id="KAB2655932.1"/>
    </source>
</evidence>
<comment type="caution">
    <text evidence="1">The sequence shown here is derived from an EMBL/GenBank/DDBJ whole genome shotgun (WGS) entry which is preliminary data.</text>
</comment>
<protein>
    <submittedName>
        <fullName evidence="1">Uncharacterized protein</fullName>
    </submittedName>
</protein>
<sequence length="105" mass="11347">MTTVPEEAQFDPNCPFDVIAEATRQSVGMVVFNAFTSDQSNDLPTIERRRAIMAGALTGVIGTYLVMFEGTPESDLLQVLTLDINQALANALVIVKENGEGETVQ</sequence>
<proteinExistence type="predicted"/>
<organism evidence="1 2">
    <name type="scientific">Brucella tritici</name>
    <dbReference type="NCBI Taxonomy" id="94626"/>
    <lineage>
        <taxon>Bacteria</taxon>
        <taxon>Pseudomonadati</taxon>
        <taxon>Pseudomonadota</taxon>
        <taxon>Alphaproteobacteria</taxon>
        <taxon>Hyphomicrobiales</taxon>
        <taxon>Brucellaceae</taxon>
        <taxon>Brucella/Ochrobactrum group</taxon>
        <taxon>Brucella</taxon>
    </lineage>
</organism>
<dbReference type="AlphaFoldDB" id="A0A7V7VS81"/>
<gene>
    <name evidence="1" type="ORF">F9K94_15510</name>
</gene>
<dbReference type="EMBL" id="WBVY01000004">
    <property type="protein sequence ID" value="KAB2655932.1"/>
    <property type="molecule type" value="Genomic_DNA"/>
</dbReference>